<comment type="caution">
    <text evidence="2">The sequence shown here is derived from an EMBL/GenBank/DDBJ whole genome shotgun (WGS) entry which is preliminary data.</text>
</comment>
<dbReference type="RefSeq" id="WP_036513259.1">
    <property type="nucleotide sequence ID" value="NZ_AONB01000020.1"/>
</dbReference>
<sequence length="413" mass="47567">MSGKYFLEYMCALKNELSVDEYMYSLENKTAKQYGYMPRPQKWILKFKDKPLLVCFIAFLLKVLFIIGGFVIHFRELIRMLFLKLNAQSIESANDDVVYALGFSERAYNVIPTVVKKNIVWIDFPWVDRPVAQRKSVDFIGLVSFRDLFEAFLYASIAPYSLVLKKQFNTTVLQTYTAFRWYLTHIVLSRVDCQGVVIAEHFDRWAVLTDSVVAEKRKNCCPHMSFDIVQHGSLGLQNTKTVEHSFNFKIDIPCRLENVTSLYVYDAFSKDVFFDSILSLESIGDIEVFYFKPSIQLVQVKVDKSLPIVLIVGHPICLNHQLMIYDQIKDYAVVYYKPHPTVKAPAEIKSREWVVIDEKNFFPAVDCVISYPSTLVEEYSLHAVKCVVHPINAGPDEAFATSSLILNFLSKVK</sequence>
<dbReference type="AlphaFoldDB" id="W9URM5"/>
<dbReference type="STRING" id="1229521.D791_03254"/>
<name>W9URM5_9GAMM</name>
<proteinExistence type="predicted"/>
<evidence type="ECO:0000313" key="2">
    <source>
        <dbReference type="EMBL" id="EXJ09759.1"/>
    </source>
</evidence>
<evidence type="ECO:0000256" key="1">
    <source>
        <dbReference type="SAM" id="Phobius"/>
    </source>
</evidence>
<feature type="transmembrane region" description="Helical" evidence="1">
    <location>
        <begin position="52"/>
        <end position="74"/>
    </location>
</feature>
<dbReference type="EMBL" id="AONB01000020">
    <property type="protein sequence ID" value="EXJ09759.1"/>
    <property type="molecule type" value="Genomic_DNA"/>
</dbReference>
<protein>
    <submittedName>
        <fullName evidence="2">Uncharacterized protein</fullName>
    </submittedName>
</protein>
<dbReference type="OrthoDB" id="7027042at2"/>
<keyword evidence="1" id="KW-0812">Transmembrane</keyword>
<gene>
    <name evidence="2" type="ORF">D791_03254</name>
</gene>
<evidence type="ECO:0000313" key="3">
    <source>
        <dbReference type="Proteomes" id="UP000019464"/>
    </source>
</evidence>
<dbReference type="Proteomes" id="UP000019464">
    <property type="component" value="Unassembled WGS sequence"/>
</dbReference>
<organism evidence="2 3">
    <name type="scientific">Nitrincola nitratireducens</name>
    <dbReference type="NCBI Taxonomy" id="1229521"/>
    <lineage>
        <taxon>Bacteria</taxon>
        <taxon>Pseudomonadati</taxon>
        <taxon>Pseudomonadota</taxon>
        <taxon>Gammaproteobacteria</taxon>
        <taxon>Oceanospirillales</taxon>
        <taxon>Oceanospirillaceae</taxon>
        <taxon>Nitrincola</taxon>
    </lineage>
</organism>
<keyword evidence="3" id="KW-1185">Reference proteome</keyword>
<reference evidence="2 3" key="2">
    <citation type="journal article" date="2015" name="Syst. Appl. Microbiol.">
        <title>Nitrincola nitratireducens sp. nov. isolated from a haloalkaline crater lake.</title>
        <authorList>
            <person name="Singh A."/>
            <person name="Vaidya B."/>
            <person name="Tanuku N.R."/>
            <person name="Pinnaka A.K."/>
        </authorList>
    </citation>
    <scope>NUCLEOTIDE SEQUENCE [LARGE SCALE GENOMIC DNA]</scope>
    <source>
        <strain evidence="2 3">AK23</strain>
    </source>
</reference>
<reference evidence="3" key="1">
    <citation type="submission" date="2012-11" db="EMBL/GenBank/DDBJ databases">
        <authorList>
            <person name="Singh A."/>
            <person name="Pinnaka A.K."/>
            <person name="Vaidya B."/>
        </authorList>
    </citation>
    <scope>NUCLEOTIDE SEQUENCE [LARGE SCALE GENOMIC DNA]</scope>
    <source>
        <strain evidence="3">AK23</strain>
    </source>
</reference>
<keyword evidence="1" id="KW-1133">Transmembrane helix</keyword>
<accession>W9URM5</accession>
<keyword evidence="1" id="KW-0472">Membrane</keyword>